<accession>X1KDZ5</accession>
<comment type="caution">
    <text evidence="2">The sequence shown here is derived from an EMBL/GenBank/DDBJ whole genome shotgun (WGS) entry which is preliminary data.</text>
</comment>
<name>X1KDZ5_9ZZZZ</name>
<evidence type="ECO:0000256" key="1">
    <source>
        <dbReference type="SAM" id="Coils"/>
    </source>
</evidence>
<dbReference type="EMBL" id="BARU01038823">
    <property type="protein sequence ID" value="GAH88389.1"/>
    <property type="molecule type" value="Genomic_DNA"/>
</dbReference>
<reference evidence="2" key="1">
    <citation type="journal article" date="2014" name="Front. Microbiol.">
        <title>High frequency of phylogenetically diverse reductive dehalogenase-homologous genes in deep subseafloor sedimentary metagenomes.</title>
        <authorList>
            <person name="Kawai M."/>
            <person name="Futagami T."/>
            <person name="Toyoda A."/>
            <person name="Takaki Y."/>
            <person name="Nishi S."/>
            <person name="Hori S."/>
            <person name="Arai W."/>
            <person name="Tsubouchi T."/>
            <person name="Morono Y."/>
            <person name="Uchiyama I."/>
            <person name="Ito T."/>
            <person name="Fujiyama A."/>
            <person name="Inagaki F."/>
            <person name="Takami H."/>
        </authorList>
    </citation>
    <scope>NUCLEOTIDE SEQUENCE</scope>
    <source>
        <strain evidence="2">Expedition CK06-06</strain>
    </source>
</reference>
<proteinExistence type="predicted"/>
<sequence length="116" mass="13279">MAKKKTDISKEVAKIWQEAKENLKALGQRTIKLAQKGEEEVVRASRIGKLQLDIVSINLKKENIFRQVGKKAYEIHSRKSEIEPAKLASLFNQADKLNKQIKAKKAQIARLKKEKK</sequence>
<gene>
    <name evidence="2" type="ORF">S03H2_60272</name>
</gene>
<keyword evidence="1" id="KW-0175">Coiled coil</keyword>
<feature type="coiled-coil region" evidence="1">
    <location>
        <begin position="87"/>
        <end position="114"/>
    </location>
</feature>
<evidence type="ECO:0000313" key="2">
    <source>
        <dbReference type="EMBL" id="GAH88389.1"/>
    </source>
</evidence>
<dbReference type="AlphaFoldDB" id="X1KDZ5"/>
<organism evidence="2">
    <name type="scientific">marine sediment metagenome</name>
    <dbReference type="NCBI Taxonomy" id="412755"/>
    <lineage>
        <taxon>unclassified sequences</taxon>
        <taxon>metagenomes</taxon>
        <taxon>ecological metagenomes</taxon>
    </lineage>
</organism>
<protein>
    <submittedName>
        <fullName evidence="2">Uncharacterized protein</fullName>
    </submittedName>
</protein>